<dbReference type="SUPFAM" id="SSF48163">
    <property type="entry name" value="An anticodon-binding domain of class I aminoacyl-tRNA synthetases"/>
    <property type="match status" value="1"/>
</dbReference>
<dbReference type="AlphaFoldDB" id="A0A6M0QCS0"/>
<proteinExistence type="inferred from homology"/>
<dbReference type="InterPro" id="IPR020058">
    <property type="entry name" value="Glu/Gln-tRNA-synth_Ib_cat-dom"/>
</dbReference>
<dbReference type="InterPro" id="IPR049940">
    <property type="entry name" value="GluQ/Sye"/>
</dbReference>
<dbReference type="GO" id="GO:0008270">
    <property type="term" value="F:zinc ion binding"/>
    <property type="evidence" value="ECO:0007669"/>
    <property type="project" value="InterPro"/>
</dbReference>
<dbReference type="Pfam" id="PF00749">
    <property type="entry name" value="tRNA-synt_1c"/>
    <property type="match status" value="1"/>
</dbReference>
<dbReference type="InterPro" id="IPR004527">
    <property type="entry name" value="Glu-tRNA-ligase_bac/mito"/>
</dbReference>
<dbReference type="GO" id="GO:0005524">
    <property type="term" value="F:ATP binding"/>
    <property type="evidence" value="ECO:0007669"/>
    <property type="project" value="UniProtKB-UniRule"/>
</dbReference>
<comment type="similarity">
    <text evidence="2 11">Belongs to the class-I aminoacyl-tRNA synthetase family. Glutamate--tRNA ligase type 1 subfamily.</text>
</comment>
<evidence type="ECO:0000256" key="10">
    <source>
        <dbReference type="ARBA" id="ARBA00048351"/>
    </source>
</evidence>
<comment type="function">
    <text evidence="11">Catalyzes the attachment of glutamate to tRNA(Glu) in a two-step reaction: glutamate is first activated by ATP to form Glu-AMP and then transferred to the acceptor end of tRNA(Glu).</text>
</comment>
<gene>
    <name evidence="11" type="primary">gltX</name>
    <name evidence="14" type="ORF">G4D63_20245</name>
</gene>
<evidence type="ECO:0000313" key="14">
    <source>
        <dbReference type="EMBL" id="NEY74037.1"/>
    </source>
</evidence>
<evidence type="ECO:0000256" key="7">
    <source>
        <dbReference type="ARBA" id="ARBA00022840"/>
    </source>
</evidence>
<dbReference type="FunFam" id="3.40.50.620:FF:000007">
    <property type="entry name" value="Glutamate--tRNA ligase"/>
    <property type="match status" value="1"/>
</dbReference>
<comment type="caution">
    <text evidence="14">The sequence shown here is derived from an EMBL/GenBank/DDBJ whole genome shotgun (WGS) entry which is preliminary data.</text>
</comment>
<comment type="caution">
    <text evidence="11">Lacks conserved residue(s) required for the propagation of feature annotation.</text>
</comment>
<evidence type="ECO:0000256" key="5">
    <source>
        <dbReference type="ARBA" id="ARBA00022598"/>
    </source>
</evidence>
<dbReference type="Proteomes" id="UP000481043">
    <property type="component" value="Unassembled WGS sequence"/>
</dbReference>
<evidence type="ECO:0000256" key="8">
    <source>
        <dbReference type="ARBA" id="ARBA00022917"/>
    </source>
</evidence>
<keyword evidence="9 11" id="KW-0030">Aminoacyl-tRNA synthetase</keyword>
<sequence>MNVNEVRVRYAPSPTGHLHIGNARTALFNYLFARNQNGKFIIRIEDTDQKRNIEGGEESQLKFLKWLGVDWDESTDVGGQYGPYRQSERNDFYKKYYEELLAKGLAYKCYCTEEEIEQEREEQIAKGEMPRYSGKHRNLTDAEREAFENDGRQPSIRFRVQEGKVYRFNDMVKGDISFESDGMGDFVIVKKDGTPTYNFAVAVDDHLMEITHILRGEDHISNTPKQLMIYEALNWEIPTFGHMTLIVNDQRKKLSKRDESIIQFIEQYKELGYLPEALFNYIGLLGWSPGGEEELFSKEKFIDIFDPARLSKSPAVFDTQKLKWMNNQYVKKLELEKAVQLALPHLVKSGRVGEIRSEAEESWVTGLIGLYQEQLSYGAEIIELSELFFKDEVEYDEEAKTVLEEEQVPEVMNAFLSQLKQLDVFGPTEVNAAIKATQKETGHKGKKLFMPIRAAITGQTHGPDLPKAISLLGKDKVIKRIEQLIG</sequence>
<dbReference type="Gene3D" id="1.10.10.350">
    <property type="match status" value="1"/>
</dbReference>
<evidence type="ECO:0000256" key="1">
    <source>
        <dbReference type="ARBA" id="ARBA00004496"/>
    </source>
</evidence>
<dbReference type="InterPro" id="IPR045462">
    <property type="entry name" value="aa-tRNA-synth_I_cd-bd"/>
</dbReference>
<comment type="subunit">
    <text evidence="3 11">Monomer.</text>
</comment>
<evidence type="ECO:0000259" key="13">
    <source>
        <dbReference type="Pfam" id="PF19269"/>
    </source>
</evidence>
<dbReference type="RefSeq" id="WP_163181900.1">
    <property type="nucleotide sequence ID" value="NZ_JAAIWM010000012.1"/>
</dbReference>
<comment type="catalytic activity">
    <reaction evidence="10 11">
        <text>tRNA(Glu) + L-glutamate + ATP = L-glutamyl-tRNA(Glu) + AMP + diphosphate</text>
        <dbReference type="Rhea" id="RHEA:23540"/>
        <dbReference type="Rhea" id="RHEA-COMP:9663"/>
        <dbReference type="Rhea" id="RHEA-COMP:9680"/>
        <dbReference type="ChEBI" id="CHEBI:29985"/>
        <dbReference type="ChEBI" id="CHEBI:30616"/>
        <dbReference type="ChEBI" id="CHEBI:33019"/>
        <dbReference type="ChEBI" id="CHEBI:78442"/>
        <dbReference type="ChEBI" id="CHEBI:78520"/>
        <dbReference type="ChEBI" id="CHEBI:456215"/>
        <dbReference type="EC" id="6.1.1.17"/>
    </reaction>
</comment>
<comment type="subcellular location">
    <subcellularLocation>
        <location evidence="1 11">Cytoplasm</location>
    </subcellularLocation>
</comment>
<dbReference type="PRINTS" id="PR00987">
    <property type="entry name" value="TRNASYNTHGLU"/>
</dbReference>
<feature type="short sequence motif" description="'KMSKS' region" evidence="11">
    <location>
        <begin position="253"/>
        <end position="257"/>
    </location>
</feature>
<name>A0A6M0QCS0_9BACI</name>
<dbReference type="InterPro" id="IPR000924">
    <property type="entry name" value="Glu/Gln-tRNA-synth"/>
</dbReference>
<feature type="binding site" evidence="11">
    <location>
        <position position="256"/>
    </location>
    <ligand>
        <name>ATP</name>
        <dbReference type="ChEBI" id="CHEBI:30616"/>
    </ligand>
</feature>
<dbReference type="NCBIfam" id="TIGR00464">
    <property type="entry name" value="gltX_bact"/>
    <property type="match status" value="1"/>
</dbReference>
<feature type="short sequence motif" description="'HIGH' region" evidence="11">
    <location>
        <begin position="12"/>
        <end position="22"/>
    </location>
</feature>
<dbReference type="PANTHER" id="PTHR43311">
    <property type="entry name" value="GLUTAMATE--TRNA LIGASE"/>
    <property type="match status" value="1"/>
</dbReference>
<evidence type="ECO:0000256" key="6">
    <source>
        <dbReference type="ARBA" id="ARBA00022741"/>
    </source>
</evidence>
<accession>A0A6M0QCS0</accession>
<keyword evidence="8 11" id="KW-0648">Protein biosynthesis</keyword>
<evidence type="ECO:0000256" key="11">
    <source>
        <dbReference type="HAMAP-Rule" id="MF_00022"/>
    </source>
</evidence>
<evidence type="ECO:0000256" key="3">
    <source>
        <dbReference type="ARBA" id="ARBA00011245"/>
    </source>
</evidence>
<dbReference type="PANTHER" id="PTHR43311:SF2">
    <property type="entry name" value="GLUTAMATE--TRNA LIGASE, MITOCHONDRIAL-RELATED"/>
    <property type="match status" value="1"/>
</dbReference>
<evidence type="ECO:0000256" key="2">
    <source>
        <dbReference type="ARBA" id="ARBA00007894"/>
    </source>
</evidence>
<dbReference type="FunFam" id="1.10.10.350:FF:000002">
    <property type="entry name" value="Glutamate--tRNA ligase"/>
    <property type="match status" value="1"/>
</dbReference>
<dbReference type="Pfam" id="PF19269">
    <property type="entry name" value="Anticodon_2"/>
    <property type="match status" value="1"/>
</dbReference>
<feature type="domain" description="Aminoacyl-tRNA synthetase class I anticodon-binding" evidence="13">
    <location>
        <begin position="339"/>
        <end position="485"/>
    </location>
</feature>
<dbReference type="HAMAP" id="MF_00022">
    <property type="entry name" value="Glu_tRNA_synth_type1"/>
    <property type="match status" value="1"/>
</dbReference>
<dbReference type="GO" id="GO:0004818">
    <property type="term" value="F:glutamate-tRNA ligase activity"/>
    <property type="evidence" value="ECO:0007669"/>
    <property type="project" value="UniProtKB-UniRule"/>
</dbReference>
<feature type="domain" description="Glutamyl/glutaminyl-tRNA synthetase class Ib catalytic" evidence="12">
    <location>
        <begin position="5"/>
        <end position="324"/>
    </location>
</feature>
<evidence type="ECO:0000256" key="4">
    <source>
        <dbReference type="ARBA" id="ARBA00022490"/>
    </source>
</evidence>
<dbReference type="SUPFAM" id="SSF52374">
    <property type="entry name" value="Nucleotidylyl transferase"/>
    <property type="match status" value="1"/>
</dbReference>
<dbReference type="InterPro" id="IPR008925">
    <property type="entry name" value="aa_tRNA-synth_I_cd-bd_sf"/>
</dbReference>
<dbReference type="InterPro" id="IPR014729">
    <property type="entry name" value="Rossmann-like_a/b/a_fold"/>
</dbReference>
<keyword evidence="5 11" id="KW-0436">Ligase</keyword>
<keyword evidence="7 11" id="KW-0067">ATP-binding</keyword>
<dbReference type="Gene3D" id="3.40.50.620">
    <property type="entry name" value="HUPs"/>
    <property type="match status" value="1"/>
</dbReference>
<keyword evidence="6 11" id="KW-0547">Nucleotide-binding</keyword>
<dbReference type="InterPro" id="IPR033910">
    <property type="entry name" value="GluRS_core"/>
</dbReference>
<dbReference type="InterPro" id="IPR001412">
    <property type="entry name" value="aa-tRNA-synth_I_CS"/>
</dbReference>
<dbReference type="CDD" id="cd00808">
    <property type="entry name" value="GluRS_core"/>
    <property type="match status" value="1"/>
</dbReference>
<dbReference type="GO" id="GO:0000049">
    <property type="term" value="F:tRNA binding"/>
    <property type="evidence" value="ECO:0007669"/>
    <property type="project" value="InterPro"/>
</dbReference>
<protein>
    <recommendedName>
        <fullName evidence="11">Glutamate--tRNA ligase</fullName>
        <ecNumber evidence="11">6.1.1.17</ecNumber>
    </recommendedName>
    <alternativeName>
        <fullName evidence="11">Glutamyl-tRNA synthetase</fullName>
        <shortName evidence="11">GluRS</shortName>
    </alternativeName>
</protein>
<evidence type="ECO:0000259" key="12">
    <source>
        <dbReference type="Pfam" id="PF00749"/>
    </source>
</evidence>
<dbReference type="PROSITE" id="PS00178">
    <property type="entry name" value="AA_TRNA_LIGASE_I"/>
    <property type="match status" value="1"/>
</dbReference>
<dbReference type="GO" id="GO:0005829">
    <property type="term" value="C:cytosol"/>
    <property type="evidence" value="ECO:0007669"/>
    <property type="project" value="TreeGrafter"/>
</dbReference>
<dbReference type="InterPro" id="IPR020751">
    <property type="entry name" value="aa-tRNA-synth_I_codon-bd_sub2"/>
</dbReference>
<dbReference type="EMBL" id="JAAIWM010000012">
    <property type="protein sequence ID" value="NEY74037.1"/>
    <property type="molecule type" value="Genomic_DNA"/>
</dbReference>
<reference evidence="14 15" key="1">
    <citation type="submission" date="2020-02" db="EMBL/GenBank/DDBJ databases">
        <title>Bacillus aquiflavi sp. nov., isolated from yellow water of strong flavor Chinese baijiu in Yibin region of China.</title>
        <authorList>
            <person name="Xie J."/>
        </authorList>
    </citation>
    <scope>NUCLEOTIDE SEQUENCE [LARGE SCALE GENOMIC DNA]</scope>
    <source>
        <strain evidence="14 15">SA4</strain>
    </source>
</reference>
<dbReference type="EC" id="6.1.1.17" evidence="11"/>
<organism evidence="14 15">
    <name type="scientific">Bacillus mesophilus</name>
    <dbReference type="NCBI Taxonomy" id="1808955"/>
    <lineage>
        <taxon>Bacteria</taxon>
        <taxon>Bacillati</taxon>
        <taxon>Bacillota</taxon>
        <taxon>Bacilli</taxon>
        <taxon>Bacillales</taxon>
        <taxon>Bacillaceae</taxon>
        <taxon>Bacillus</taxon>
    </lineage>
</organism>
<evidence type="ECO:0000313" key="15">
    <source>
        <dbReference type="Proteomes" id="UP000481043"/>
    </source>
</evidence>
<keyword evidence="4 11" id="KW-0963">Cytoplasm</keyword>
<evidence type="ECO:0000256" key="9">
    <source>
        <dbReference type="ARBA" id="ARBA00023146"/>
    </source>
</evidence>
<keyword evidence="15" id="KW-1185">Reference proteome</keyword>
<dbReference type="GO" id="GO:0006424">
    <property type="term" value="P:glutamyl-tRNA aminoacylation"/>
    <property type="evidence" value="ECO:0007669"/>
    <property type="project" value="UniProtKB-UniRule"/>
</dbReference>